<gene>
    <name evidence="9" type="ORF">OM076_29215</name>
</gene>
<keyword evidence="4" id="KW-0238">DNA-binding</keyword>
<protein>
    <submittedName>
        <fullName evidence="9">Sigma-70 family RNA polymerase sigma factor</fullName>
    </submittedName>
</protein>
<dbReference type="InterPro" id="IPR036388">
    <property type="entry name" value="WH-like_DNA-bd_sf"/>
</dbReference>
<organism evidence="9 10">
    <name type="scientific">Solirubrobacter ginsenosidimutans</name>
    <dbReference type="NCBI Taxonomy" id="490573"/>
    <lineage>
        <taxon>Bacteria</taxon>
        <taxon>Bacillati</taxon>
        <taxon>Actinomycetota</taxon>
        <taxon>Thermoleophilia</taxon>
        <taxon>Solirubrobacterales</taxon>
        <taxon>Solirubrobacteraceae</taxon>
        <taxon>Solirubrobacter</taxon>
    </lineage>
</organism>
<dbReference type="EMBL" id="JAPDOD010000033">
    <property type="protein sequence ID" value="MDA0164386.1"/>
    <property type="molecule type" value="Genomic_DNA"/>
</dbReference>
<evidence type="ECO:0000259" key="8">
    <source>
        <dbReference type="Pfam" id="PF08281"/>
    </source>
</evidence>
<keyword evidence="3" id="KW-0731">Sigma factor</keyword>
<evidence type="ECO:0000256" key="4">
    <source>
        <dbReference type="ARBA" id="ARBA00023125"/>
    </source>
</evidence>
<dbReference type="NCBIfam" id="TIGR02937">
    <property type="entry name" value="sigma70-ECF"/>
    <property type="match status" value="1"/>
</dbReference>
<feature type="region of interest" description="Disordered" evidence="6">
    <location>
        <begin position="293"/>
        <end position="314"/>
    </location>
</feature>
<dbReference type="Gene3D" id="1.10.1740.10">
    <property type="match status" value="1"/>
</dbReference>
<dbReference type="RefSeq" id="WP_270043641.1">
    <property type="nucleotide sequence ID" value="NZ_JAPDOD010000033.1"/>
</dbReference>
<dbReference type="InterPro" id="IPR014284">
    <property type="entry name" value="RNA_pol_sigma-70_dom"/>
</dbReference>
<dbReference type="GO" id="GO:0006352">
    <property type="term" value="P:DNA-templated transcription initiation"/>
    <property type="evidence" value="ECO:0007669"/>
    <property type="project" value="InterPro"/>
</dbReference>
<feature type="domain" description="RNA polymerase sigma factor 70 region 4 type 2" evidence="8">
    <location>
        <begin position="133"/>
        <end position="179"/>
    </location>
</feature>
<proteinExistence type="inferred from homology"/>
<dbReference type="SUPFAM" id="SSF88946">
    <property type="entry name" value="Sigma2 domain of RNA polymerase sigma factors"/>
    <property type="match status" value="1"/>
</dbReference>
<feature type="compositionally biased region" description="Basic residues" evidence="6">
    <location>
        <begin position="352"/>
        <end position="366"/>
    </location>
</feature>
<feature type="domain" description="RNA polymerase sigma-70 region 2" evidence="7">
    <location>
        <begin position="35"/>
        <end position="101"/>
    </location>
</feature>
<evidence type="ECO:0000313" key="10">
    <source>
        <dbReference type="Proteomes" id="UP001149140"/>
    </source>
</evidence>
<evidence type="ECO:0000256" key="2">
    <source>
        <dbReference type="ARBA" id="ARBA00023015"/>
    </source>
</evidence>
<dbReference type="Pfam" id="PF04542">
    <property type="entry name" value="Sigma70_r2"/>
    <property type="match status" value="1"/>
</dbReference>
<comment type="caution">
    <text evidence="9">The sequence shown here is derived from an EMBL/GenBank/DDBJ whole genome shotgun (WGS) entry which is preliminary data.</text>
</comment>
<dbReference type="InterPro" id="IPR013249">
    <property type="entry name" value="RNA_pol_sigma70_r4_t2"/>
</dbReference>
<keyword evidence="2" id="KW-0805">Transcription regulation</keyword>
<dbReference type="Gene3D" id="1.10.10.10">
    <property type="entry name" value="Winged helix-like DNA-binding domain superfamily/Winged helix DNA-binding domain"/>
    <property type="match status" value="1"/>
</dbReference>
<dbReference type="SUPFAM" id="SSF88659">
    <property type="entry name" value="Sigma3 and sigma4 domains of RNA polymerase sigma factors"/>
    <property type="match status" value="1"/>
</dbReference>
<dbReference type="InterPro" id="IPR007627">
    <property type="entry name" value="RNA_pol_sigma70_r2"/>
</dbReference>
<evidence type="ECO:0000256" key="1">
    <source>
        <dbReference type="ARBA" id="ARBA00010641"/>
    </source>
</evidence>
<evidence type="ECO:0000256" key="3">
    <source>
        <dbReference type="ARBA" id="ARBA00023082"/>
    </source>
</evidence>
<dbReference type="InterPro" id="IPR039425">
    <property type="entry name" value="RNA_pol_sigma-70-like"/>
</dbReference>
<dbReference type="Proteomes" id="UP001149140">
    <property type="component" value="Unassembled WGS sequence"/>
</dbReference>
<evidence type="ECO:0000256" key="5">
    <source>
        <dbReference type="ARBA" id="ARBA00023163"/>
    </source>
</evidence>
<accession>A0A9X3S5Q8</accession>
<reference evidence="9" key="1">
    <citation type="submission" date="2022-10" db="EMBL/GenBank/DDBJ databases">
        <title>The WGS of Solirubrobacter ginsenosidimutans DSM 21036.</title>
        <authorList>
            <person name="Jiang Z."/>
        </authorList>
    </citation>
    <scope>NUCLEOTIDE SEQUENCE</scope>
    <source>
        <strain evidence="9">DSM 21036</strain>
    </source>
</reference>
<dbReference type="InterPro" id="IPR013325">
    <property type="entry name" value="RNA_pol_sigma_r2"/>
</dbReference>
<feature type="region of interest" description="Disordered" evidence="6">
    <location>
        <begin position="327"/>
        <end position="441"/>
    </location>
</feature>
<dbReference type="CDD" id="cd06171">
    <property type="entry name" value="Sigma70_r4"/>
    <property type="match status" value="1"/>
</dbReference>
<dbReference type="Pfam" id="PF08281">
    <property type="entry name" value="Sigma70_r4_2"/>
    <property type="match status" value="1"/>
</dbReference>
<evidence type="ECO:0000256" key="6">
    <source>
        <dbReference type="SAM" id="MobiDB-lite"/>
    </source>
</evidence>
<dbReference type="GO" id="GO:0003677">
    <property type="term" value="F:DNA binding"/>
    <property type="evidence" value="ECO:0007669"/>
    <property type="project" value="UniProtKB-KW"/>
</dbReference>
<evidence type="ECO:0000313" key="9">
    <source>
        <dbReference type="EMBL" id="MDA0164386.1"/>
    </source>
</evidence>
<dbReference type="GO" id="GO:0016987">
    <property type="term" value="F:sigma factor activity"/>
    <property type="evidence" value="ECO:0007669"/>
    <property type="project" value="UniProtKB-KW"/>
</dbReference>
<name>A0A9X3S5Q8_9ACTN</name>
<comment type="similarity">
    <text evidence="1">Belongs to the sigma-70 factor family. ECF subfamily.</text>
</comment>
<dbReference type="PANTHER" id="PTHR43133:SF8">
    <property type="entry name" value="RNA POLYMERASE SIGMA FACTOR HI_1459-RELATED"/>
    <property type="match status" value="1"/>
</dbReference>
<keyword evidence="5" id="KW-0804">Transcription</keyword>
<dbReference type="InterPro" id="IPR013324">
    <property type="entry name" value="RNA_pol_sigma_r3/r4-like"/>
</dbReference>
<keyword evidence="10" id="KW-1185">Reference proteome</keyword>
<evidence type="ECO:0000259" key="7">
    <source>
        <dbReference type="Pfam" id="PF04542"/>
    </source>
</evidence>
<sequence>MSTALSGSGHLASVVRRSVTRSPAARGDAAAFAELYERHHQALYRYCGSILHHEQDAQDALQSTMTRAFAALRDEPRDFELRPWLFRIAHNEAISLLRRRRPTDEIDELRTTEASVEDQVCLRADLEVLRLDLQALTERQRAALVLRELNGLSHREIAEALECTPNAVKQSIFEARTRLLYAREGREMECETVRRALSDGDGRVLRSGRMRAHLRSCSSCRAFQQALVDRPRELALLAPPMPVAASAALLASLLPLSAAATTGVVSATTAAAFAPKVAATVAVLVAAAGGTAAVHDSRTPSPPRPPVERPAPAKVVVASPKAVVVARTGERDIAPPSPRAATVTRSSPASTHTRHAKSNRRAKAPRTHAAAAKSRGRGRERASVAHAHTPNGVARGQQRPKTSNRSATAGHSVAKKKAPSTRPGAATKRAANTPRGRSRKP</sequence>
<dbReference type="PANTHER" id="PTHR43133">
    <property type="entry name" value="RNA POLYMERASE ECF-TYPE SIGMA FACTO"/>
    <property type="match status" value="1"/>
</dbReference>
<feature type="compositionally biased region" description="Pro residues" evidence="6">
    <location>
        <begin position="300"/>
        <end position="309"/>
    </location>
</feature>
<dbReference type="AlphaFoldDB" id="A0A9X3S5Q8"/>
<feature type="compositionally biased region" description="Polar residues" evidence="6">
    <location>
        <begin position="399"/>
        <end position="409"/>
    </location>
</feature>